<keyword evidence="1" id="KW-0175">Coiled coil</keyword>
<gene>
    <name evidence="2" type="ORF">A2788_00840</name>
</gene>
<name>A0A1F4XHC9_9BACT</name>
<accession>A0A1F4XHC9</accession>
<reference evidence="2 3" key="1">
    <citation type="journal article" date="2016" name="Nat. Commun.">
        <title>Thousands of microbial genomes shed light on interconnected biogeochemical processes in an aquifer system.</title>
        <authorList>
            <person name="Anantharaman K."/>
            <person name="Brown C.T."/>
            <person name="Hug L.A."/>
            <person name="Sharon I."/>
            <person name="Castelle C.J."/>
            <person name="Probst A.J."/>
            <person name="Thomas B.C."/>
            <person name="Singh A."/>
            <person name="Wilkins M.J."/>
            <person name="Karaoz U."/>
            <person name="Brodie E.L."/>
            <person name="Williams K.H."/>
            <person name="Hubbard S.S."/>
            <person name="Banfield J.F."/>
        </authorList>
    </citation>
    <scope>NUCLEOTIDE SEQUENCE [LARGE SCALE GENOMIC DNA]</scope>
</reference>
<sequence length="113" mass="12730">MSTITGQQVFNDIQAAEAAAQNKIEQQQKKLGQKEHELVNELEQEITQAEARQRAEAEVKLEAMRKKTRANLAEELTAIEAETEALQQQARANFTAAKQILRQELVSLLEETV</sequence>
<evidence type="ECO:0000256" key="1">
    <source>
        <dbReference type="SAM" id="Coils"/>
    </source>
</evidence>
<organism evidence="2 3">
    <name type="scientific">Candidatus Abawacabacteria bacterium RIFCSPHIGHO2_01_FULL_46_8</name>
    <dbReference type="NCBI Taxonomy" id="1817815"/>
    <lineage>
        <taxon>Bacteria</taxon>
        <taxon>Candidatus Abawacaibacteriota</taxon>
    </lineage>
</organism>
<dbReference type="AlphaFoldDB" id="A0A1F4XHC9"/>
<proteinExistence type="predicted"/>
<dbReference type="Proteomes" id="UP000177521">
    <property type="component" value="Unassembled WGS sequence"/>
</dbReference>
<protein>
    <submittedName>
        <fullName evidence="2">Uncharacterized protein</fullName>
    </submittedName>
</protein>
<feature type="coiled-coil region" evidence="1">
    <location>
        <begin position="10"/>
        <end position="111"/>
    </location>
</feature>
<comment type="caution">
    <text evidence="2">The sequence shown here is derived from an EMBL/GenBank/DDBJ whole genome shotgun (WGS) entry which is preliminary data.</text>
</comment>
<dbReference type="EMBL" id="MEWS01000050">
    <property type="protein sequence ID" value="OGC81121.1"/>
    <property type="molecule type" value="Genomic_DNA"/>
</dbReference>
<evidence type="ECO:0000313" key="2">
    <source>
        <dbReference type="EMBL" id="OGC81121.1"/>
    </source>
</evidence>
<evidence type="ECO:0000313" key="3">
    <source>
        <dbReference type="Proteomes" id="UP000177521"/>
    </source>
</evidence>